<evidence type="ECO:0000313" key="4">
    <source>
        <dbReference type="EMBL" id="SEL57533.1"/>
    </source>
</evidence>
<dbReference type="EMBL" id="FOAF01000002">
    <property type="protein sequence ID" value="SEL57533.1"/>
    <property type="molecule type" value="Genomic_DNA"/>
</dbReference>
<dbReference type="RefSeq" id="WP_238383769.1">
    <property type="nucleotide sequence ID" value="NZ_FOAF01000002.1"/>
</dbReference>
<dbReference type="Pfam" id="PF00072">
    <property type="entry name" value="Response_reg"/>
    <property type="match status" value="1"/>
</dbReference>
<dbReference type="PANTHER" id="PTHR37299">
    <property type="entry name" value="TRANSCRIPTIONAL REGULATOR-RELATED"/>
    <property type="match status" value="1"/>
</dbReference>
<dbReference type="SMART" id="SM00850">
    <property type="entry name" value="LytTR"/>
    <property type="match status" value="1"/>
</dbReference>
<dbReference type="Gene3D" id="3.40.50.2300">
    <property type="match status" value="1"/>
</dbReference>
<dbReference type="STRING" id="407022.SAMN05661044_02919"/>
<keyword evidence="1" id="KW-0597">Phosphoprotein</keyword>
<dbReference type="Proteomes" id="UP000199421">
    <property type="component" value="Unassembled WGS sequence"/>
</dbReference>
<proteinExistence type="predicted"/>
<protein>
    <submittedName>
        <fullName evidence="4">Two component transcriptional regulator, LytTR family</fullName>
    </submittedName>
</protein>
<dbReference type="GO" id="GO:0000156">
    <property type="term" value="F:phosphorelay response regulator activity"/>
    <property type="evidence" value="ECO:0007669"/>
    <property type="project" value="InterPro"/>
</dbReference>
<dbReference type="Pfam" id="PF04397">
    <property type="entry name" value="LytTR"/>
    <property type="match status" value="1"/>
</dbReference>
<gene>
    <name evidence="4" type="ORF">SAMN05661044_02919</name>
</gene>
<sequence length="258" mass="30084">MMEVLIIEDEEPAAYRLMELIKQYDPDIHILAVLSSITASVKWLSDNRQPDLIFLDVHLSDGLCFEIFKQVQIQSPIIFCTAYNQYALDAFQLHSIDYILKPVQYEKLERSLNKMENMLSRTTQRIPEMDLNKLVKAIQLQKQVYKSRFMVKIGAKIKPIKIEQIAYFLSSNKLTLLVDKEGRNFPVDYSLDDLITQLDPELFFHVNRKLIIHIDAAQEIHPYFKGRLKLILYPPMDEGADVIISSQKTPHFKVWLGQ</sequence>
<dbReference type="InterPro" id="IPR011006">
    <property type="entry name" value="CheY-like_superfamily"/>
</dbReference>
<dbReference type="InterPro" id="IPR007492">
    <property type="entry name" value="LytTR_DNA-bd_dom"/>
</dbReference>
<evidence type="ECO:0000259" key="2">
    <source>
        <dbReference type="PROSITE" id="PS50110"/>
    </source>
</evidence>
<feature type="domain" description="Response regulatory" evidence="2">
    <location>
        <begin position="3"/>
        <end position="116"/>
    </location>
</feature>
<dbReference type="Gene3D" id="2.40.50.1020">
    <property type="entry name" value="LytTr DNA-binding domain"/>
    <property type="match status" value="1"/>
</dbReference>
<keyword evidence="5" id="KW-1185">Reference proteome</keyword>
<feature type="modified residue" description="4-aspartylphosphate" evidence="1">
    <location>
        <position position="56"/>
    </location>
</feature>
<evidence type="ECO:0000259" key="3">
    <source>
        <dbReference type="PROSITE" id="PS50930"/>
    </source>
</evidence>
<dbReference type="InterPro" id="IPR001789">
    <property type="entry name" value="Sig_transdc_resp-reg_receiver"/>
</dbReference>
<dbReference type="PANTHER" id="PTHR37299:SF1">
    <property type="entry name" value="STAGE 0 SPORULATION PROTEIN A HOMOLOG"/>
    <property type="match status" value="1"/>
</dbReference>
<dbReference type="SUPFAM" id="SSF52172">
    <property type="entry name" value="CheY-like"/>
    <property type="match status" value="1"/>
</dbReference>
<name>A0A1H7RBF7_OLID1</name>
<evidence type="ECO:0000256" key="1">
    <source>
        <dbReference type="PROSITE-ProRule" id="PRU00169"/>
    </source>
</evidence>
<dbReference type="SMART" id="SM00448">
    <property type="entry name" value="REC"/>
    <property type="match status" value="1"/>
</dbReference>
<dbReference type="AlphaFoldDB" id="A0A1H7RBF7"/>
<dbReference type="PROSITE" id="PS50930">
    <property type="entry name" value="HTH_LYTTR"/>
    <property type="match status" value="1"/>
</dbReference>
<accession>A0A1H7RBF7</accession>
<organism evidence="4 5">
    <name type="scientific">Olivibacter domesticus</name>
    <name type="common">Pseudosphingobacterium domesticum</name>
    <dbReference type="NCBI Taxonomy" id="407022"/>
    <lineage>
        <taxon>Bacteria</taxon>
        <taxon>Pseudomonadati</taxon>
        <taxon>Bacteroidota</taxon>
        <taxon>Sphingobacteriia</taxon>
        <taxon>Sphingobacteriales</taxon>
        <taxon>Sphingobacteriaceae</taxon>
        <taxon>Olivibacter</taxon>
    </lineage>
</organism>
<reference evidence="5" key="1">
    <citation type="submission" date="2016-10" db="EMBL/GenBank/DDBJ databases">
        <authorList>
            <person name="Varghese N."/>
            <person name="Submissions S."/>
        </authorList>
    </citation>
    <scope>NUCLEOTIDE SEQUENCE [LARGE SCALE GENOMIC DNA]</scope>
    <source>
        <strain evidence="5">DSM 18733</strain>
    </source>
</reference>
<feature type="domain" description="HTH LytTR-type" evidence="3">
    <location>
        <begin position="149"/>
        <end position="232"/>
    </location>
</feature>
<dbReference type="PROSITE" id="PS50110">
    <property type="entry name" value="RESPONSE_REGULATORY"/>
    <property type="match status" value="1"/>
</dbReference>
<dbReference type="InterPro" id="IPR046947">
    <property type="entry name" value="LytR-like"/>
</dbReference>
<dbReference type="GO" id="GO:0003677">
    <property type="term" value="F:DNA binding"/>
    <property type="evidence" value="ECO:0007669"/>
    <property type="project" value="InterPro"/>
</dbReference>
<evidence type="ECO:0000313" key="5">
    <source>
        <dbReference type="Proteomes" id="UP000199421"/>
    </source>
</evidence>